<dbReference type="Proteomes" id="UP001204851">
    <property type="component" value="Unassembled WGS sequence"/>
</dbReference>
<dbReference type="PANTHER" id="PTHR30411:SF1">
    <property type="entry name" value="CYTOPLASMIC PROTEIN"/>
    <property type="match status" value="1"/>
</dbReference>
<proteinExistence type="predicted"/>
<gene>
    <name evidence="2" type="ORF">M0L44_18735</name>
</gene>
<organism evidence="2 3">
    <name type="scientific">Ideonella oryzae</name>
    <dbReference type="NCBI Taxonomy" id="2937441"/>
    <lineage>
        <taxon>Bacteria</taxon>
        <taxon>Pseudomonadati</taxon>
        <taxon>Pseudomonadota</taxon>
        <taxon>Betaproteobacteria</taxon>
        <taxon>Burkholderiales</taxon>
        <taxon>Sphaerotilaceae</taxon>
        <taxon>Ideonella</taxon>
    </lineage>
</organism>
<evidence type="ECO:0000313" key="3">
    <source>
        <dbReference type="Proteomes" id="UP001204851"/>
    </source>
</evidence>
<accession>A0ABT1BR89</accession>
<dbReference type="EMBL" id="JAMXMC010000012">
    <property type="protein sequence ID" value="MCO5978738.1"/>
    <property type="molecule type" value="Genomic_DNA"/>
</dbReference>
<dbReference type="RefSeq" id="WP_252771574.1">
    <property type="nucleotide sequence ID" value="NZ_JAMXMC010000012.1"/>
</dbReference>
<reference evidence="2 3" key="1">
    <citation type="submission" date="2022-06" db="EMBL/GenBank/DDBJ databases">
        <title>Ideonella sp. NS12-5 Genome sequencing and assembly.</title>
        <authorList>
            <person name="Jung Y."/>
        </authorList>
    </citation>
    <scope>NUCLEOTIDE SEQUENCE [LARGE SCALE GENOMIC DNA]</scope>
    <source>
        <strain evidence="2 3">NS12-5</strain>
    </source>
</reference>
<dbReference type="InterPro" id="IPR036754">
    <property type="entry name" value="YbaK/aa-tRNA-synt-asso_dom_sf"/>
</dbReference>
<name>A0ABT1BR89_9BURK</name>
<sequence length="182" mass="19015">MPLNAIAHRFPIQPIAPSEASLPAPVAAALPPDGVIVFACEDAHSDTAAFSERYGFGLDDCANTLIVKYPQNGEDRFAALVSLGSRRLDLNGAVRLTLGTRKVSMARREVATELTGMAFGGITALGLPAGLRILVDAAVMARDFIVMGAGVRETKLLLAPAVLQRLPGVEVAELTLPVAEAG</sequence>
<dbReference type="PANTHER" id="PTHR30411">
    <property type="entry name" value="CYTOPLASMIC PROTEIN"/>
    <property type="match status" value="1"/>
</dbReference>
<protein>
    <recommendedName>
        <fullName evidence="1">YbaK/aminoacyl-tRNA synthetase-associated domain-containing protein</fullName>
    </recommendedName>
</protein>
<keyword evidence="3" id="KW-1185">Reference proteome</keyword>
<dbReference type="InterPro" id="IPR007214">
    <property type="entry name" value="YbaK/aa-tRNA-synth-assoc-dom"/>
</dbReference>
<feature type="domain" description="YbaK/aminoacyl-tRNA synthetase-associated" evidence="1">
    <location>
        <begin position="46"/>
        <end position="166"/>
    </location>
</feature>
<comment type="caution">
    <text evidence="2">The sequence shown here is derived from an EMBL/GenBank/DDBJ whole genome shotgun (WGS) entry which is preliminary data.</text>
</comment>
<dbReference type="SUPFAM" id="SSF55826">
    <property type="entry name" value="YbaK/ProRS associated domain"/>
    <property type="match status" value="1"/>
</dbReference>
<evidence type="ECO:0000259" key="1">
    <source>
        <dbReference type="Pfam" id="PF04073"/>
    </source>
</evidence>
<dbReference type="Pfam" id="PF04073">
    <property type="entry name" value="tRNA_edit"/>
    <property type="match status" value="1"/>
</dbReference>
<evidence type="ECO:0000313" key="2">
    <source>
        <dbReference type="EMBL" id="MCO5978738.1"/>
    </source>
</evidence>
<dbReference type="Gene3D" id="3.90.960.10">
    <property type="entry name" value="YbaK/aminoacyl-tRNA synthetase-associated domain"/>
    <property type="match status" value="1"/>
</dbReference>